<feature type="transmembrane region" description="Helical" evidence="6">
    <location>
        <begin position="231"/>
        <end position="254"/>
    </location>
</feature>
<dbReference type="InterPro" id="IPR002781">
    <property type="entry name" value="TM_pro_TauE-like"/>
</dbReference>
<evidence type="ECO:0000256" key="5">
    <source>
        <dbReference type="ARBA" id="ARBA00023136"/>
    </source>
</evidence>
<dbReference type="Proteomes" id="UP000198575">
    <property type="component" value="Unassembled WGS sequence"/>
</dbReference>
<evidence type="ECO:0000256" key="4">
    <source>
        <dbReference type="ARBA" id="ARBA00022989"/>
    </source>
</evidence>
<keyword evidence="4 6" id="KW-1133">Transmembrane helix</keyword>
<evidence type="ECO:0000256" key="1">
    <source>
        <dbReference type="ARBA" id="ARBA00004141"/>
    </source>
</evidence>
<gene>
    <name evidence="7" type="ORF">SAMN05216289_13814</name>
</gene>
<dbReference type="InterPro" id="IPR051598">
    <property type="entry name" value="TSUP/Inactive_protease-like"/>
</dbReference>
<evidence type="ECO:0000313" key="8">
    <source>
        <dbReference type="Proteomes" id="UP000198575"/>
    </source>
</evidence>
<dbReference type="OrthoDB" id="7058073at2"/>
<accession>A0A1I5AHR0</accession>
<dbReference type="Pfam" id="PF01925">
    <property type="entry name" value="TauE"/>
    <property type="match status" value="1"/>
</dbReference>
<feature type="transmembrane region" description="Helical" evidence="6">
    <location>
        <begin position="206"/>
        <end position="224"/>
    </location>
</feature>
<feature type="transmembrane region" description="Helical" evidence="6">
    <location>
        <begin position="136"/>
        <end position="155"/>
    </location>
</feature>
<name>A0A1I5AHR0_9GAMM</name>
<feature type="transmembrane region" description="Helical" evidence="6">
    <location>
        <begin position="74"/>
        <end position="96"/>
    </location>
</feature>
<dbReference type="PANTHER" id="PTHR43701">
    <property type="entry name" value="MEMBRANE TRANSPORTER PROTEIN MJ0441-RELATED"/>
    <property type="match status" value="1"/>
</dbReference>
<feature type="transmembrane region" description="Helical" evidence="6">
    <location>
        <begin position="167"/>
        <end position="186"/>
    </location>
</feature>
<dbReference type="AlphaFoldDB" id="A0A1I5AHR0"/>
<dbReference type="EMBL" id="FOVF01000038">
    <property type="protein sequence ID" value="SFN62014.1"/>
    <property type="molecule type" value="Genomic_DNA"/>
</dbReference>
<sequence>MDHAYRNKSVAWIVLVLVLFTTSIAVHDHIDPLDALVIFALCFVCELVDSGLGMGYGTILAPTLLLLGYDAHDIVPTVLLSELLSGFTAAFFHNAIHNVELGLHGRDLWPAAILAAGSVAGVSAGVVLALNLPKGSLNIGVGIVILASGFFVLLHSRRQIAYRRWKMVVLAIVASFNKAVSGGGYGPLVTSGQVLSGVSGKASVGITSFAEAFTCLLAVTLFLAQGEHLNLVLFIPMCAGALLSVPFSVFVISVTREDRLRLVIGSVTMLMGALTLLKVAT</sequence>
<comment type="subcellular location">
    <subcellularLocation>
        <location evidence="6">Cell membrane</location>
        <topology evidence="6">Multi-pass membrane protein</topology>
    </subcellularLocation>
    <subcellularLocation>
        <location evidence="1">Membrane</location>
        <topology evidence="1">Multi-pass membrane protein</topology>
    </subcellularLocation>
</comment>
<keyword evidence="6" id="KW-1003">Cell membrane</keyword>
<evidence type="ECO:0000256" key="3">
    <source>
        <dbReference type="ARBA" id="ARBA00022692"/>
    </source>
</evidence>
<evidence type="ECO:0000313" key="7">
    <source>
        <dbReference type="EMBL" id="SFN62014.1"/>
    </source>
</evidence>
<keyword evidence="8" id="KW-1185">Reference proteome</keyword>
<dbReference type="PANTHER" id="PTHR43701:SF2">
    <property type="entry name" value="MEMBRANE TRANSPORTER PROTEIN YJNA-RELATED"/>
    <property type="match status" value="1"/>
</dbReference>
<feature type="transmembrane region" description="Helical" evidence="6">
    <location>
        <begin position="260"/>
        <end position="280"/>
    </location>
</feature>
<dbReference type="STRING" id="578942.SAMN05216289_13814"/>
<feature type="transmembrane region" description="Helical" evidence="6">
    <location>
        <begin position="108"/>
        <end position="130"/>
    </location>
</feature>
<comment type="similarity">
    <text evidence="2 6">Belongs to the 4-toluene sulfonate uptake permease (TSUP) (TC 2.A.102) family.</text>
</comment>
<organism evidence="7 8">
    <name type="scientific">Dokdonella immobilis</name>
    <dbReference type="NCBI Taxonomy" id="578942"/>
    <lineage>
        <taxon>Bacteria</taxon>
        <taxon>Pseudomonadati</taxon>
        <taxon>Pseudomonadota</taxon>
        <taxon>Gammaproteobacteria</taxon>
        <taxon>Lysobacterales</taxon>
        <taxon>Rhodanobacteraceae</taxon>
        <taxon>Dokdonella</taxon>
    </lineage>
</organism>
<dbReference type="RefSeq" id="WP_092410462.1">
    <property type="nucleotide sequence ID" value="NZ_FOVF01000038.1"/>
</dbReference>
<keyword evidence="3 6" id="KW-0812">Transmembrane</keyword>
<reference evidence="7 8" key="1">
    <citation type="submission" date="2016-10" db="EMBL/GenBank/DDBJ databases">
        <authorList>
            <person name="de Groot N.N."/>
        </authorList>
    </citation>
    <scope>NUCLEOTIDE SEQUENCE [LARGE SCALE GENOMIC DNA]</scope>
    <source>
        <strain evidence="7 8">CGMCC 1.7659</strain>
    </source>
</reference>
<proteinExistence type="inferred from homology"/>
<protein>
    <recommendedName>
        <fullName evidence="6">Probable membrane transporter protein</fullName>
    </recommendedName>
</protein>
<evidence type="ECO:0000256" key="2">
    <source>
        <dbReference type="ARBA" id="ARBA00009142"/>
    </source>
</evidence>
<evidence type="ECO:0000256" key="6">
    <source>
        <dbReference type="RuleBase" id="RU363041"/>
    </source>
</evidence>
<dbReference type="GO" id="GO:0005886">
    <property type="term" value="C:plasma membrane"/>
    <property type="evidence" value="ECO:0007669"/>
    <property type="project" value="UniProtKB-SubCell"/>
</dbReference>
<keyword evidence="5 6" id="KW-0472">Membrane</keyword>